<dbReference type="PROSITE" id="PS51384">
    <property type="entry name" value="FAD_FR"/>
    <property type="match status" value="1"/>
</dbReference>
<dbReference type="CDD" id="cd00207">
    <property type="entry name" value="fer2"/>
    <property type="match status" value="1"/>
</dbReference>
<dbReference type="Pfam" id="PF00175">
    <property type="entry name" value="NAD_binding_1"/>
    <property type="match status" value="1"/>
</dbReference>
<feature type="domain" description="2Fe-2S ferredoxin-type" evidence="9">
    <location>
        <begin position="275"/>
        <end position="363"/>
    </location>
</feature>
<dbReference type="PRINTS" id="PR00371">
    <property type="entry name" value="FPNCR"/>
</dbReference>
<feature type="domain" description="FAD-binding FR-type" evidence="10">
    <location>
        <begin position="17"/>
        <end position="120"/>
    </location>
</feature>
<evidence type="ECO:0000256" key="3">
    <source>
        <dbReference type="ARBA" id="ARBA00022714"/>
    </source>
</evidence>
<sequence>MFGLFKKKKDNKGSIDSTNLHLQIKEIVRETKDAVSIVFEEPATGAIQYQPGQYLTLISTINGKKIRRAYSLSSSSAFSELPTVTVKRVVDGQMSNYVCESLQAGDNIEVMAPMGSFVLEIKPEAKKHVYLFGGGSGITPLMSITKTILKVEPNSKVTLVYANRDLESIIFKSKLEELQSAHPDKLEVIHYLENPINDWKGYTGYMTIDSIKEILEKTKDTNYSQVKYMTCGPEPMMNIVIGTLESLNIPKESIHKESFTPTVAPADTSSDSSDKQVLIRLDGTEYQLTVPASKTILEAGLDDGIDMPYSCQSGLCTACRAKRIKGDIDTGNADGLTEDEKNQGYVLLCVSHAKSNDLEVEIG</sequence>
<keyword evidence="6" id="KW-0560">Oxidoreductase</keyword>
<keyword evidence="12" id="KW-1185">Reference proteome</keyword>
<dbReference type="Pfam" id="PF00970">
    <property type="entry name" value="FAD_binding_6"/>
    <property type="match status" value="1"/>
</dbReference>
<dbReference type="InterPro" id="IPR039261">
    <property type="entry name" value="FNR_nucleotide-bd"/>
</dbReference>
<dbReference type="SUPFAM" id="SSF54292">
    <property type="entry name" value="2Fe-2S ferredoxin-like"/>
    <property type="match status" value="1"/>
</dbReference>
<evidence type="ECO:0000256" key="1">
    <source>
        <dbReference type="ARBA" id="ARBA00001974"/>
    </source>
</evidence>
<evidence type="ECO:0000256" key="6">
    <source>
        <dbReference type="ARBA" id="ARBA00023002"/>
    </source>
</evidence>
<dbReference type="EMBL" id="CP106679">
    <property type="protein sequence ID" value="UXP34132.1"/>
    <property type="molecule type" value="Genomic_DNA"/>
</dbReference>
<dbReference type="Proteomes" id="UP001065174">
    <property type="component" value="Chromosome"/>
</dbReference>
<name>A0ABY6CUC9_9BACT</name>
<dbReference type="Gene3D" id="2.40.30.10">
    <property type="entry name" value="Translation factors"/>
    <property type="match status" value="1"/>
</dbReference>
<keyword evidence="7" id="KW-0408">Iron</keyword>
<evidence type="ECO:0000256" key="2">
    <source>
        <dbReference type="ARBA" id="ARBA00022630"/>
    </source>
</evidence>
<reference evidence="11" key="1">
    <citation type="submission" date="2022-09" db="EMBL/GenBank/DDBJ databases">
        <title>Comparative genomics and taxonomic characterization of three novel marine species of genus Reichenbachiella exhibiting antioxidant and polysaccharide degradation activities.</title>
        <authorList>
            <person name="Muhammad N."/>
            <person name="Lee Y.-J."/>
            <person name="Ko J."/>
            <person name="Kim S.-G."/>
        </authorList>
    </citation>
    <scope>NUCLEOTIDE SEQUENCE</scope>
    <source>
        <strain evidence="11">BKB1-1</strain>
    </source>
</reference>
<evidence type="ECO:0000259" key="10">
    <source>
        <dbReference type="PROSITE" id="PS51384"/>
    </source>
</evidence>
<dbReference type="PANTHER" id="PTHR47354">
    <property type="entry name" value="NADH OXIDOREDUCTASE HCR"/>
    <property type="match status" value="1"/>
</dbReference>
<keyword evidence="8" id="KW-0411">Iron-sulfur</keyword>
<dbReference type="InterPro" id="IPR050415">
    <property type="entry name" value="MRET"/>
</dbReference>
<organism evidence="11 12">
    <name type="scientific">Reichenbachiella agarivorans</name>
    <dbReference type="NCBI Taxonomy" id="2979464"/>
    <lineage>
        <taxon>Bacteria</taxon>
        <taxon>Pseudomonadati</taxon>
        <taxon>Bacteroidota</taxon>
        <taxon>Cytophagia</taxon>
        <taxon>Cytophagales</taxon>
        <taxon>Reichenbachiellaceae</taxon>
        <taxon>Reichenbachiella</taxon>
    </lineage>
</organism>
<protein>
    <submittedName>
        <fullName evidence="11">Ferredoxin--NADP reductase</fullName>
    </submittedName>
</protein>
<dbReference type="InterPro" id="IPR017927">
    <property type="entry name" value="FAD-bd_FR_type"/>
</dbReference>
<dbReference type="SUPFAM" id="SSF52343">
    <property type="entry name" value="Ferredoxin reductase-like, C-terminal NADP-linked domain"/>
    <property type="match status" value="1"/>
</dbReference>
<evidence type="ECO:0000259" key="9">
    <source>
        <dbReference type="PROSITE" id="PS51085"/>
    </source>
</evidence>
<dbReference type="Pfam" id="PF00111">
    <property type="entry name" value="Fer2"/>
    <property type="match status" value="1"/>
</dbReference>
<dbReference type="Gene3D" id="3.10.20.30">
    <property type="match status" value="1"/>
</dbReference>
<accession>A0ABY6CUC9</accession>
<keyword evidence="2" id="KW-0285">Flavoprotein</keyword>
<dbReference type="InterPro" id="IPR001041">
    <property type="entry name" value="2Fe-2S_ferredoxin-type"/>
</dbReference>
<dbReference type="CDD" id="cd06214">
    <property type="entry name" value="PA_degradation_oxidoreductase_like"/>
    <property type="match status" value="1"/>
</dbReference>
<evidence type="ECO:0000256" key="8">
    <source>
        <dbReference type="ARBA" id="ARBA00023014"/>
    </source>
</evidence>
<comment type="cofactor">
    <cofactor evidence="1">
        <name>FAD</name>
        <dbReference type="ChEBI" id="CHEBI:57692"/>
    </cofactor>
</comment>
<keyword evidence="4" id="KW-0479">Metal-binding</keyword>
<dbReference type="PANTHER" id="PTHR47354:SF8">
    <property type="entry name" value="1,2-PHENYLACETYL-COA EPOXIDASE, SUBUNIT E"/>
    <property type="match status" value="1"/>
</dbReference>
<dbReference type="InterPro" id="IPR036010">
    <property type="entry name" value="2Fe-2S_ferredoxin-like_sf"/>
</dbReference>
<dbReference type="RefSeq" id="WP_262311558.1">
    <property type="nucleotide sequence ID" value="NZ_CP106679.1"/>
</dbReference>
<keyword evidence="5" id="KW-0274">FAD</keyword>
<dbReference type="InterPro" id="IPR001709">
    <property type="entry name" value="Flavoprot_Pyr_Nucl_cyt_Rdtase"/>
</dbReference>
<dbReference type="InterPro" id="IPR012675">
    <property type="entry name" value="Beta-grasp_dom_sf"/>
</dbReference>
<dbReference type="InterPro" id="IPR001433">
    <property type="entry name" value="OxRdtase_FAD/NAD-bd"/>
</dbReference>
<dbReference type="PROSITE" id="PS51085">
    <property type="entry name" value="2FE2S_FER_2"/>
    <property type="match status" value="1"/>
</dbReference>
<evidence type="ECO:0000313" key="11">
    <source>
        <dbReference type="EMBL" id="UXP34132.1"/>
    </source>
</evidence>
<dbReference type="PRINTS" id="PR00406">
    <property type="entry name" value="CYTB5RDTASE"/>
</dbReference>
<evidence type="ECO:0000256" key="4">
    <source>
        <dbReference type="ARBA" id="ARBA00022723"/>
    </source>
</evidence>
<evidence type="ECO:0000256" key="5">
    <source>
        <dbReference type="ARBA" id="ARBA00022827"/>
    </source>
</evidence>
<gene>
    <name evidence="11" type="ORF">N6H18_09265</name>
</gene>
<dbReference type="SUPFAM" id="SSF63380">
    <property type="entry name" value="Riboflavin synthase domain-like"/>
    <property type="match status" value="1"/>
</dbReference>
<dbReference type="InterPro" id="IPR006058">
    <property type="entry name" value="2Fe2S_fd_BS"/>
</dbReference>
<evidence type="ECO:0000256" key="7">
    <source>
        <dbReference type="ARBA" id="ARBA00023004"/>
    </source>
</evidence>
<evidence type="ECO:0000313" key="12">
    <source>
        <dbReference type="Proteomes" id="UP001065174"/>
    </source>
</evidence>
<proteinExistence type="predicted"/>
<dbReference type="PROSITE" id="PS00197">
    <property type="entry name" value="2FE2S_FER_1"/>
    <property type="match status" value="1"/>
</dbReference>
<keyword evidence="3" id="KW-0001">2Fe-2S</keyword>
<dbReference type="Gene3D" id="3.40.50.80">
    <property type="entry name" value="Nucleotide-binding domain of ferredoxin-NADP reductase (FNR) module"/>
    <property type="match status" value="1"/>
</dbReference>
<dbReference type="InterPro" id="IPR008333">
    <property type="entry name" value="Cbr1-like_FAD-bd_dom"/>
</dbReference>
<dbReference type="InterPro" id="IPR017938">
    <property type="entry name" value="Riboflavin_synthase-like_b-brl"/>
</dbReference>